<feature type="domain" description="GATA-type" evidence="13">
    <location>
        <begin position="227"/>
        <end position="282"/>
    </location>
</feature>
<keyword evidence="8" id="KW-0010">Activator</keyword>
<dbReference type="Proteomes" id="UP000504632">
    <property type="component" value="Chromosome 9"/>
</dbReference>
<keyword evidence="3" id="KW-0677">Repeat</keyword>
<reference evidence="15" key="1">
    <citation type="submission" date="2025-08" db="UniProtKB">
        <authorList>
            <consortium name="RefSeq"/>
        </authorList>
    </citation>
    <scope>IDENTIFICATION</scope>
</reference>
<dbReference type="OrthoDB" id="515401at2759"/>
<dbReference type="GO" id="GO:0005634">
    <property type="term" value="C:nucleus"/>
    <property type="evidence" value="ECO:0007669"/>
    <property type="project" value="UniProtKB-SubCell"/>
</dbReference>
<protein>
    <submittedName>
        <fullName evidence="15">GATA-binding factor 2</fullName>
    </submittedName>
</protein>
<evidence type="ECO:0000256" key="6">
    <source>
        <dbReference type="ARBA" id="ARBA00023015"/>
    </source>
</evidence>
<dbReference type="InterPro" id="IPR013088">
    <property type="entry name" value="Znf_NHR/GATA"/>
</dbReference>
<dbReference type="RefSeq" id="XP_030640748.1">
    <property type="nucleotide sequence ID" value="XM_030784888.1"/>
</dbReference>
<evidence type="ECO:0000256" key="10">
    <source>
        <dbReference type="ARBA" id="ARBA00023242"/>
    </source>
</evidence>
<dbReference type="Pfam" id="PF00320">
    <property type="entry name" value="GATA"/>
    <property type="match status" value="2"/>
</dbReference>
<dbReference type="GO" id="GO:0008270">
    <property type="term" value="F:zinc ion binding"/>
    <property type="evidence" value="ECO:0007669"/>
    <property type="project" value="UniProtKB-KW"/>
</dbReference>
<evidence type="ECO:0000256" key="9">
    <source>
        <dbReference type="ARBA" id="ARBA00023163"/>
    </source>
</evidence>
<evidence type="ECO:0000256" key="11">
    <source>
        <dbReference type="PIRSR" id="PIRSR003027-1"/>
    </source>
</evidence>
<dbReference type="FunFam" id="3.30.50.10:FF:000032">
    <property type="entry name" value="Transcription factor GATA-3"/>
    <property type="match status" value="1"/>
</dbReference>
<evidence type="ECO:0000256" key="3">
    <source>
        <dbReference type="ARBA" id="ARBA00022737"/>
    </source>
</evidence>
<dbReference type="PANTHER" id="PTHR10071:SF190">
    <property type="entry name" value="ERYTHROID TRANSCRIPTION FACTOR"/>
    <property type="match status" value="1"/>
</dbReference>
<feature type="region of interest" description="Disordered" evidence="12">
    <location>
        <begin position="117"/>
        <end position="143"/>
    </location>
</feature>
<keyword evidence="5 11" id="KW-0862">Zinc</keyword>
<name>A0A6J2W908_CHACN</name>
<dbReference type="CDD" id="cd00202">
    <property type="entry name" value="ZnF_GATA"/>
    <property type="match status" value="2"/>
</dbReference>
<feature type="domain" description="GATA-type" evidence="13">
    <location>
        <begin position="281"/>
        <end position="334"/>
    </location>
</feature>
<dbReference type="GO" id="GO:0045165">
    <property type="term" value="P:cell fate commitment"/>
    <property type="evidence" value="ECO:0007669"/>
    <property type="project" value="TreeGrafter"/>
</dbReference>
<dbReference type="GO" id="GO:0000122">
    <property type="term" value="P:negative regulation of transcription by RNA polymerase II"/>
    <property type="evidence" value="ECO:0007669"/>
    <property type="project" value="TreeGrafter"/>
</dbReference>
<keyword evidence="6" id="KW-0805">Transcription regulation</keyword>
<evidence type="ECO:0000256" key="7">
    <source>
        <dbReference type="ARBA" id="ARBA00023125"/>
    </source>
</evidence>
<dbReference type="Gene3D" id="3.30.50.10">
    <property type="entry name" value="Erythroid Transcription Factor GATA-1, subunit A"/>
    <property type="match status" value="2"/>
</dbReference>
<feature type="compositionally biased region" description="Basic and acidic residues" evidence="12">
    <location>
        <begin position="133"/>
        <end position="143"/>
    </location>
</feature>
<evidence type="ECO:0000256" key="1">
    <source>
        <dbReference type="ARBA" id="ARBA00004123"/>
    </source>
</evidence>
<feature type="region of interest" description="Disordered" evidence="12">
    <location>
        <begin position="20"/>
        <end position="45"/>
    </location>
</feature>
<dbReference type="PIRSF" id="PIRSF003027">
    <property type="entry name" value="TF_GATA-1/2/3"/>
    <property type="match status" value="1"/>
</dbReference>
<evidence type="ECO:0000256" key="4">
    <source>
        <dbReference type="ARBA" id="ARBA00022771"/>
    </source>
</evidence>
<sequence length="409" mass="44729">MDTSIEQSRWVTPSLMPSEAIPNYSSESAFLPPSEEELPFSNSESEFSGLPSLFSGSSLNRNLPAYRHSPVRQVYSSSAFLNNIPWLDGSGGHPGSSHYPPSSSSWHGSAFAKAPAHHHAPSSYFPPASIKPPRHELGSPGQDCKDNLRFQDPVKGERLSPQGGVSEGFLSLNGAGGVYTNTHSPQPHAHSFGPFGYMSSPQDYGSMALYSPSSFSPKLRSKMRLSPPEARECVNCGATATPLWRRDGTGHYLCNACGLYHKMNGQNRPLIRPKKRLIVSKRAGTQCANCQTSTTTLWRRNASGEPVCNACGLYFKLHNVNRPLTMKKDGIQTRNRKVSNKNRKGKRSCLPETDLYPDKGPILDPHSDSYPLVPYSHSSHILPSSSDLHSSTSLPYPYHPATGILPTVI</sequence>
<dbReference type="PRINTS" id="PR00619">
    <property type="entry name" value="GATAZNFINGER"/>
</dbReference>
<evidence type="ECO:0000256" key="5">
    <source>
        <dbReference type="ARBA" id="ARBA00022833"/>
    </source>
</evidence>
<evidence type="ECO:0000256" key="2">
    <source>
        <dbReference type="ARBA" id="ARBA00022723"/>
    </source>
</evidence>
<keyword evidence="9" id="KW-0804">Transcription</keyword>
<dbReference type="GO" id="GO:0000981">
    <property type="term" value="F:DNA-binding transcription factor activity, RNA polymerase II-specific"/>
    <property type="evidence" value="ECO:0007669"/>
    <property type="project" value="InterPro"/>
</dbReference>
<dbReference type="GeneID" id="115821128"/>
<organism evidence="14 15">
    <name type="scientific">Chanos chanos</name>
    <name type="common">Milkfish</name>
    <name type="synonym">Mugil chanos</name>
    <dbReference type="NCBI Taxonomy" id="29144"/>
    <lineage>
        <taxon>Eukaryota</taxon>
        <taxon>Metazoa</taxon>
        <taxon>Chordata</taxon>
        <taxon>Craniata</taxon>
        <taxon>Vertebrata</taxon>
        <taxon>Euteleostomi</taxon>
        <taxon>Actinopterygii</taxon>
        <taxon>Neopterygii</taxon>
        <taxon>Teleostei</taxon>
        <taxon>Ostariophysi</taxon>
        <taxon>Gonorynchiformes</taxon>
        <taxon>Chanidae</taxon>
        <taxon>Chanos</taxon>
    </lineage>
</organism>
<dbReference type="InterPro" id="IPR016374">
    <property type="entry name" value="TF_GATA-2/3"/>
</dbReference>
<feature type="region of interest" description="Disordered" evidence="12">
    <location>
        <begin position="335"/>
        <end position="361"/>
    </location>
</feature>
<evidence type="ECO:0000256" key="12">
    <source>
        <dbReference type="SAM" id="MobiDB-lite"/>
    </source>
</evidence>
<comment type="subcellular location">
    <subcellularLocation>
        <location evidence="1">Nucleus</location>
    </subcellularLocation>
</comment>
<dbReference type="GO" id="GO:0045944">
    <property type="term" value="P:positive regulation of transcription by RNA polymerase II"/>
    <property type="evidence" value="ECO:0007669"/>
    <property type="project" value="TreeGrafter"/>
</dbReference>
<dbReference type="InterPro" id="IPR039355">
    <property type="entry name" value="Transcription_factor_GATA"/>
</dbReference>
<feature type="compositionally biased region" description="Basic residues" evidence="12">
    <location>
        <begin position="335"/>
        <end position="347"/>
    </location>
</feature>
<keyword evidence="4 11" id="KW-0863">Zinc-finger</keyword>
<evidence type="ECO:0000313" key="14">
    <source>
        <dbReference type="Proteomes" id="UP000504632"/>
    </source>
</evidence>
<dbReference type="PROSITE" id="PS50114">
    <property type="entry name" value="GATA_ZN_FINGER_2"/>
    <property type="match status" value="2"/>
</dbReference>
<accession>A0A6J2W908</accession>
<gene>
    <name evidence="15" type="primary">gata1b</name>
</gene>
<dbReference type="InParanoid" id="A0A6J2W908"/>
<feature type="zinc finger region" description="GATA-type 2" evidence="11">
    <location>
        <begin position="287"/>
        <end position="311"/>
    </location>
</feature>
<dbReference type="CTD" id="564960"/>
<dbReference type="SUPFAM" id="SSF57716">
    <property type="entry name" value="Glucocorticoid receptor-like (DNA-binding domain)"/>
    <property type="match status" value="2"/>
</dbReference>
<feature type="zinc finger region" description="GATA-type 1" evidence="11">
    <location>
        <begin position="233"/>
        <end position="257"/>
    </location>
</feature>
<evidence type="ECO:0000259" key="13">
    <source>
        <dbReference type="PROSITE" id="PS50114"/>
    </source>
</evidence>
<dbReference type="GO" id="GO:0000978">
    <property type="term" value="F:RNA polymerase II cis-regulatory region sequence-specific DNA binding"/>
    <property type="evidence" value="ECO:0007669"/>
    <property type="project" value="TreeGrafter"/>
</dbReference>
<dbReference type="PANTHER" id="PTHR10071">
    <property type="entry name" value="TRANSCRIPTION FACTOR GATA FAMILY MEMBER"/>
    <property type="match status" value="1"/>
</dbReference>
<evidence type="ECO:0000313" key="15">
    <source>
        <dbReference type="RefSeq" id="XP_030640748.1"/>
    </source>
</evidence>
<evidence type="ECO:0000256" key="8">
    <source>
        <dbReference type="ARBA" id="ARBA00023159"/>
    </source>
</evidence>
<keyword evidence="2 11" id="KW-0479">Metal-binding</keyword>
<dbReference type="SMART" id="SM00401">
    <property type="entry name" value="ZnF_GATA"/>
    <property type="match status" value="2"/>
</dbReference>
<dbReference type="FunFam" id="3.30.50.10:FF:000001">
    <property type="entry name" value="GATA transcription factor (GATAd)"/>
    <property type="match status" value="1"/>
</dbReference>
<dbReference type="InterPro" id="IPR000679">
    <property type="entry name" value="Znf_GATA"/>
</dbReference>
<keyword evidence="7" id="KW-0238">DNA-binding</keyword>
<keyword evidence="10" id="KW-0539">Nucleus</keyword>
<dbReference type="AlphaFoldDB" id="A0A6J2W908"/>
<dbReference type="PROSITE" id="PS00344">
    <property type="entry name" value="GATA_ZN_FINGER_1"/>
    <property type="match status" value="2"/>
</dbReference>
<proteinExistence type="predicted"/>
<keyword evidence="14" id="KW-1185">Reference proteome</keyword>